<dbReference type="Pfam" id="PF09917">
    <property type="entry name" value="DUF2147"/>
    <property type="match status" value="1"/>
</dbReference>
<feature type="domain" description="DUF2147" evidence="2">
    <location>
        <begin position="27"/>
        <end position="143"/>
    </location>
</feature>
<proteinExistence type="predicted"/>
<dbReference type="Gene3D" id="2.40.128.520">
    <property type="match status" value="1"/>
</dbReference>
<evidence type="ECO:0000313" key="3">
    <source>
        <dbReference type="EMBL" id="MEB5477181.1"/>
    </source>
</evidence>
<gene>
    <name evidence="3" type="ORF">I2F25_09025</name>
</gene>
<evidence type="ECO:0000259" key="2">
    <source>
        <dbReference type="Pfam" id="PF09917"/>
    </source>
</evidence>
<evidence type="ECO:0000313" key="4">
    <source>
        <dbReference type="Proteomes" id="UP001339883"/>
    </source>
</evidence>
<dbReference type="EMBL" id="VTDN01000006">
    <property type="protein sequence ID" value="MEB5477181.1"/>
    <property type="molecule type" value="Genomic_DNA"/>
</dbReference>
<protein>
    <submittedName>
        <fullName evidence="3">DUF2147 domain-containing protein</fullName>
    </submittedName>
</protein>
<dbReference type="Proteomes" id="UP001339883">
    <property type="component" value="Unassembled WGS sequence"/>
</dbReference>
<dbReference type="PANTHER" id="PTHR36919">
    <property type="entry name" value="BLR1215 PROTEIN"/>
    <property type="match status" value="1"/>
</dbReference>
<feature type="signal peptide" evidence="1">
    <location>
        <begin position="1"/>
        <end position="19"/>
    </location>
</feature>
<comment type="caution">
    <text evidence="3">The sequence shown here is derived from an EMBL/GenBank/DDBJ whole genome shotgun (WGS) entry which is preliminary data.</text>
</comment>
<evidence type="ECO:0000256" key="1">
    <source>
        <dbReference type="SAM" id="SignalP"/>
    </source>
</evidence>
<reference evidence="3 4" key="1">
    <citation type="submission" date="2019-08" db="EMBL/GenBank/DDBJ databases">
        <title>Five species of Acinetobacter isolated from floral nectar and animal pollinators.</title>
        <authorList>
            <person name="Hendry T.A."/>
        </authorList>
    </citation>
    <scope>NUCLEOTIDE SEQUENCE [LARGE SCALE GENOMIC DNA]</scope>
    <source>
        <strain evidence="3 4">MD18.27</strain>
    </source>
</reference>
<sequence length="145" mass="15697">MKKLCLILSMLGAAVTAHAADPLNGTLWKTIDDETNQPKALVRFSEQKDGMLSGTIEKILVPGEDGPCEGCEGAYHNKPLKGVSIVHHLKSIGGGQYANGEITDPKNGKTYSLKGEILNQGKTLKLRGYLGISLLGRNQIWQRVQ</sequence>
<organism evidence="3 4">
    <name type="scientific">Acinetobacter pollinis</name>
    <dbReference type="NCBI Taxonomy" id="2605270"/>
    <lineage>
        <taxon>Bacteria</taxon>
        <taxon>Pseudomonadati</taxon>
        <taxon>Pseudomonadota</taxon>
        <taxon>Gammaproteobacteria</taxon>
        <taxon>Moraxellales</taxon>
        <taxon>Moraxellaceae</taxon>
        <taxon>Acinetobacter</taxon>
    </lineage>
</organism>
<dbReference type="InterPro" id="IPR019223">
    <property type="entry name" value="DUF2147"/>
</dbReference>
<name>A0ABU6DTK2_9GAMM</name>
<keyword evidence="4" id="KW-1185">Reference proteome</keyword>
<accession>A0ABU6DTK2</accession>
<dbReference type="PANTHER" id="PTHR36919:SF3">
    <property type="entry name" value="BLL5882 PROTEIN"/>
    <property type="match status" value="1"/>
</dbReference>
<keyword evidence="1" id="KW-0732">Signal</keyword>
<dbReference type="RefSeq" id="WP_325775559.1">
    <property type="nucleotide sequence ID" value="NZ_VTDN01000006.1"/>
</dbReference>
<feature type="chain" id="PRO_5047298871" evidence="1">
    <location>
        <begin position="20"/>
        <end position="145"/>
    </location>
</feature>